<comment type="pathway">
    <text evidence="1">Amino-acid biosynthesis; L-asparagine biosynthesis; L-asparagine from L-aspartate (L-Gln route): step 1/1.</text>
</comment>
<dbReference type="InterPro" id="IPR001962">
    <property type="entry name" value="Asn_synthase"/>
</dbReference>
<dbReference type="GO" id="GO:0004066">
    <property type="term" value="F:asparagine synthase (glutamine-hydrolyzing) activity"/>
    <property type="evidence" value="ECO:0007669"/>
    <property type="project" value="UniProtKB-EC"/>
</dbReference>
<evidence type="ECO:0000256" key="7">
    <source>
        <dbReference type="ARBA" id="ARBA00048741"/>
    </source>
</evidence>
<keyword evidence="8" id="KW-0061">Asparagine biosynthesis</keyword>
<dbReference type="EC" id="6.3.5.4" evidence="3"/>
<sequence>MCGIAGIAAYHPRAAQVDETELLAIRDRMQARGPDGAGLWLSPDRRIGLGHRRLAILDLSEAGRQPMASPDGQVVISFNGEIFNYPALRAELLAAGVPLRSSCDTEAIIHLYLREGTAAFRRLRGMYGIALWDARVAKLYLVRDPLGIKPVYYADDGLSLRFASQVKALMASPAVSAQRDLAATAGFFVRGAIPEPRTWLADVKALPPGHWLEVSDGRRGEPVPFETIEEVYRQAPAPGLGTLEALAETIAGSVAAHQIADVEVGLFLSSGLDSTLLLALAARAGRPIQNSLTLVPDVYRGTADDEGQYAERLAQRYGARHHNLVLSAAEVPDLLERYFADVDQPTVDGLNTWLISRAAVGLGLKVALSGLGGDEMLAGYPSFQQAPFAARFGRWLPFQKFARERLLPWAAPAIGRHLSTPKWPALLGYTDGLAPSYLMMKALFLPYELPLLMGREAAQEALRLWNLDAQLAAENATVAGWQPLAAVSYLESRHYMRNQLLRDSDWAGMGHSLEIRTPLVDREVLRAAAAALQSGAVSNKRAVIRQMLPELESQILNKPKTGFTLPMNHWLQTLPSLAAWRRVPLLTAGNTYGGRRWAYVVAQQMGLL</sequence>
<feature type="active site" description="For GATase activity" evidence="8">
    <location>
        <position position="2"/>
    </location>
</feature>
<dbReference type="Pfam" id="PF00733">
    <property type="entry name" value="Asn_synthase"/>
    <property type="match status" value="1"/>
</dbReference>
<evidence type="ECO:0000256" key="9">
    <source>
        <dbReference type="PIRSR" id="PIRSR001589-2"/>
    </source>
</evidence>
<dbReference type="Gene3D" id="3.40.50.620">
    <property type="entry name" value="HUPs"/>
    <property type="match status" value="1"/>
</dbReference>
<dbReference type="InterPro" id="IPR033738">
    <property type="entry name" value="AsnB_N"/>
</dbReference>
<feature type="domain" description="Glutamine amidotransferase type-2" evidence="10">
    <location>
        <begin position="2"/>
        <end position="217"/>
    </location>
</feature>
<dbReference type="GO" id="GO:0006529">
    <property type="term" value="P:asparagine biosynthetic process"/>
    <property type="evidence" value="ECO:0007669"/>
    <property type="project" value="UniProtKB-KW"/>
</dbReference>
<dbReference type="InterPro" id="IPR017932">
    <property type="entry name" value="GATase_2_dom"/>
</dbReference>
<gene>
    <name evidence="11" type="primary">asnB</name>
    <name evidence="11" type="ORF">ED208_12050</name>
</gene>
<dbReference type="InterPro" id="IPR014729">
    <property type="entry name" value="Rossmann-like_a/b/a_fold"/>
</dbReference>
<proteinExistence type="inferred from homology"/>
<dbReference type="PROSITE" id="PS51278">
    <property type="entry name" value="GATASE_TYPE_2"/>
    <property type="match status" value="1"/>
</dbReference>
<dbReference type="InterPro" id="IPR029055">
    <property type="entry name" value="Ntn_hydrolases_N"/>
</dbReference>
<feature type="binding site" evidence="9">
    <location>
        <begin position="369"/>
        <end position="370"/>
    </location>
    <ligand>
        <name>ATP</name>
        <dbReference type="ChEBI" id="CHEBI:30616"/>
    </ligand>
</feature>
<organism evidence="11 12">
    <name type="scientific">Stagnimonas aquatica</name>
    <dbReference type="NCBI Taxonomy" id="2689987"/>
    <lineage>
        <taxon>Bacteria</taxon>
        <taxon>Pseudomonadati</taxon>
        <taxon>Pseudomonadota</taxon>
        <taxon>Gammaproteobacteria</taxon>
        <taxon>Nevskiales</taxon>
        <taxon>Nevskiaceae</taxon>
        <taxon>Stagnimonas</taxon>
    </lineage>
</organism>
<feature type="binding site" evidence="9">
    <location>
        <position position="104"/>
    </location>
    <ligand>
        <name>L-glutamine</name>
        <dbReference type="ChEBI" id="CHEBI:58359"/>
    </ligand>
</feature>
<dbReference type="PIRSF" id="PIRSF001589">
    <property type="entry name" value="Asn_synthetase_glu-h"/>
    <property type="match status" value="1"/>
</dbReference>
<comment type="similarity">
    <text evidence="2">Belongs to the asparagine synthetase family.</text>
</comment>
<dbReference type="PANTHER" id="PTHR43284:SF1">
    <property type="entry name" value="ASPARAGINE SYNTHETASE"/>
    <property type="match status" value="1"/>
</dbReference>
<dbReference type="Pfam" id="PF13537">
    <property type="entry name" value="GATase_7"/>
    <property type="match status" value="1"/>
</dbReference>
<dbReference type="EMBL" id="RJVO01000005">
    <property type="protein sequence ID" value="ROH89134.1"/>
    <property type="molecule type" value="Genomic_DNA"/>
</dbReference>
<dbReference type="Proteomes" id="UP000282106">
    <property type="component" value="Unassembled WGS sequence"/>
</dbReference>
<evidence type="ECO:0000259" key="10">
    <source>
        <dbReference type="PROSITE" id="PS51278"/>
    </source>
</evidence>
<dbReference type="CDD" id="cd01991">
    <property type="entry name" value="Asn_synthase_B_C"/>
    <property type="match status" value="1"/>
</dbReference>
<accession>A0A3N0V943</accession>
<dbReference type="GO" id="GO:0005524">
    <property type="term" value="F:ATP binding"/>
    <property type="evidence" value="ECO:0007669"/>
    <property type="project" value="UniProtKB-KW"/>
</dbReference>
<comment type="catalytic activity">
    <reaction evidence="7">
        <text>L-aspartate + L-glutamine + ATP + H2O = L-asparagine + L-glutamate + AMP + diphosphate + H(+)</text>
        <dbReference type="Rhea" id="RHEA:12228"/>
        <dbReference type="ChEBI" id="CHEBI:15377"/>
        <dbReference type="ChEBI" id="CHEBI:15378"/>
        <dbReference type="ChEBI" id="CHEBI:29985"/>
        <dbReference type="ChEBI" id="CHEBI:29991"/>
        <dbReference type="ChEBI" id="CHEBI:30616"/>
        <dbReference type="ChEBI" id="CHEBI:33019"/>
        <dbReference type="ChEBI" id="CHEBI:58048"/>
        <dbReference type="ChEBI" id="CHEBI:58359"/>
        <dbReference type="ChEBI" id="CHEBI:456215"/>
        <dbReference type="EC" id="6.3.5.4"/>
    </reaction>
</comment>
<dbReference type="InParanoid" id="A0A3N0V943"/>
<dbReference type="InterPro" id="IPR051786">
    <property type="entry name" value="ASN_synthetase/amidase"/>
</dbReference>
<name>A0A3N0V943_9GAMM</name>
<keyword evidence="4 9" id="KW-0547">Nucleotide-binding</keyword>
<dbReference type="RefSeq" id="WP_123212156.1">
    <property type="nucleotide sequence ID" value="NZ_RJVO01000005.1"/>
</dbReference>
<dbReference type="Gene3D" id="3.60.20.10">
    <property type="entry name" value="Glutamine Phosphoribosylpyrophosphate, subunit 1, domain 1"/>
    <property type="match status" value="1"/>
</dbReference>
<dbReference type="FunCoup" id="A0A3N0V943">
    <property type="interactions" value="511"/>
</dbReference>
<dbReference type="InterPro" id="IPR006426">
    <property type="entry name" value="Asn_synth_AEB"/>
</dbReference>
<reference evidence="11 12" key="1">
    <citation type="submission" date="2018-10" db="EMBL/GenBank/DDBJ databases">
        <authorList>
            <person name="Chen W.-M."/>
        </authorList>
    </citation>
    <scope>NUCLEOTIDE SEQUENCE [LARGE SCALE GENOMIC DNA]</scope>
    <source>
        <strain evidence="11 12">THS-13</strain>
    </source>
</reference>
<keyword evidence="8" id="KW-0028">Amino-acid biosynthesis</keyword>
<evidence type="ECO:0000256" key="1">
    <source>
        <dbReference type="ARBA" id="ARBA00005187"/>
    </source>
</evidence>
<comment type="caution">
    <text evidence="11">The sequence shown here is derived from an EMBL/GenBank/DDBJ whole genome shotgun (WGS) entry which is preliminary data.</text>
</comment>
<protein>
    <recommendedName>
        <fullName evidence="3">asparagine synthase (glutamine-hydrolyzing)</fullName>
        <ecNumber evidence="3">6.3.5.4</ecNumber>
    </recommendedName>
</protein>
<evidence type="ECO:0000256" key="6">
    <source>
        <dbReference type="ARBA" id="ARBA00022962"/>
    </source>
</evidence>
<dbReference type="CDD" id="cd00712">
    <property type="entry name" value="AsnB"/>
    <property type="match status" value="1"/>
</dbReference>
<dbReference type="AlphaFoldDB" id="A0A3N0V943"/>
<keyword evidence="12" id="KW-1185">Reference proteome</keyword>
<keyword evidence="6 8" id="KW-0315">Glutamine amidotransferase</keyword>
<evidence type="ECO:0000256" key="5">
    <source>
        <dbReference type="ARBA" id="ARBA00022840"/>
    </source>
</evidence>
<evidence type="ECO:0000256" key="2">
    <source>
        <dbReference type="ARBA" id="ARBA00005752"/>
    </source>
</evidence>
<keyword evidence="11" id="KW-0436">Ligase</keyword>
<dbReference type="NCBIfam" id="TIGR01536">
    <property type="entry name" value="asn_synth_AEB"/>
    <property type="match status" value="1"/>
</dbReference>
<dbReference type="SUPFAM" id="SSF56235">
    <property type="entry name" value="N-terminal nucleophile aminohydrolases (Ntn hydrolases)"/>
    <property type="match status" value="1"/>
</dbReference>
<evidence type="ECO:0000313" key="11">
    <source>
        <dbReference type="EMBL" id="ROH89134.1"/>
    </source>
</evidence>
<evidence type="ECO:0000256" key="3">
    <source>
        <dbReference type="ARBA" id="ARBA00012737"/>
    </source>
</evidence>
<dbReference type="SUPFAM" id="SSF52402">
    <property type="entry name" value="Adenine nucleotide alpha hydrolases-like"/>
    <property type="match status" value="1"/>
</dbReference>
<evidence type="ECO:0000256" key="4">
    <source>
        <dbReference type="ARBA" id="ARBA00022741"/>
    </source>
</evidence>
<evidence type="ECO:0000313" key="12">
    <source>
        <dbReference type="Proteomes" id="UP000282106"/>
    </source>
</evidence>
<evidence type="ECO:0000256" key="8">
    <source>
        <dbReference type="PIRSR" id="PIRSR001589-1"/>
    </source>
</evidence>
<dbReference type="PANTHER" id="PTHR43284">
    <property type="entry name" value="ASPARAGINE SYNTHETASE (GLUTAMINE-HYDROLYZING)"/>
    <property type="match status" value="1"/>
</dbReference>
<keyword evidence="5 9" id="KW-0067">ATP-binding</keyword>
<dbReference type="GO" id="GO:0005829">
    <property type="term" value="C:cytosol"/>
    <property type="evidence" value="ECO:0007669"/>
    <property type="project" value="TreeGrafter"/>
</dbReference>